<name>A0ABX8W8U4_9LACO</name>
<evidence type="ECO:0000256" key="2">
    <source>
        <dbReference type="SAM" id="SignalP"/>
    </source>
</evidence>
<evidence type="ECO:0000313" key="5">
    <source>
        <dbReference type="Proteomes" id="UP000826550"/>
    </source>
</evidence>
<keyword evidence="5" id="KW-1185">Reference proteome</keyword>
<gene>
    <name evidence="4" type="ORF">GYM71_09585</name>
</gene>
<dbReference type="Gene3D" id="3.10.20.320">
    <property type="entry name" value="Putative peptidoglycan bound protein (lpxtg motif)"/>
    <property type="match status" value="1"/>
</dbReference>
<dbReference type="NCBIfam" id="TIGR01167">
    <property type="entry name" value="LPXTG_anchor"/>
    <property type="match status" value="1"/>
</dbReference>
<dbReference type="Proteomes" id="UP000826550">
    <property type="component" value="Chromosome"/>
</dbReference>
<evidence type="ECO:0000259" key="3">
    <source>
        <dbReference type="Pfam" id="PF06458"/>
    </source>
</evidence>
<dbReference type="InterPro" id="IPR009459">
    <property type="entry name" value="MucBP_dom"/>
</dbReference>
<feature type="chain" id="PRO_5045226913" evidence="2">
    <location>
        <begin position="23"/>
        <end position="287"/>
    </location>
</feature>
<accession>A0ABX8W8U4</accession>
<proteinExistence type="predicted"/>
<dbReference type="EMBL" id="CP048268">
    <property type="protein sequence ID" value="QYN53654.1"/>
    <property type="molecule type" value="Genomic_DNA"/>
</dbReference>
<keyword evidence="1" id="KW-0677">Repeat</keyword>
<sequence>MNNKITKYQQTGKLLLSAVAIATLGVSSINVTSVKADTAAPSHLKAKKSLGPTASKTFVLKAAPEDFAVSKAASTASAGTKKKKANKKGPKTASKTFVLEAAPEDFAASTVSSAPGNVVVHYRDSIGKTLAPDQFLKGKVGANYTATAQNIAGYILTTKPSNETGIFTDKLQNVTYVYDIDGAIVDGDAIGIGLAEAGAGVKVDPETKVSKTAAAIGKKVAKSAPVANFKGKNATQKAAVIAGNDSEHRLPQTGADNSSHAEALGLGFLSIFGGLIGAWFSRKGKTE</sequence>
<evidence type="ECO:0000313" key="4">
    <source>
        <dbReference type="EMBL" id="QYN53654.1"/>
    </source>
</evidence>
<feature type="signal peptide" evidence="2">
    <location>
        <begin position="1"/>
        <end position="22"/>
    </location>
</feature>
<dbReference type="Pfam" id="PF06458">
    <property type="entry name" value="MucBP"/>
    <property type="match status" value="1"/>
</dbReference>
<organism evidence="4 5">
    <name type="scientific">Lactobacillus panisapium</name>
    <dbReference type="NCBI Taxonomy" id="2012495"/>
    <lineage>
        <taxon>Bacteria</taxon>
        <taxon>Bacillati</taxon>
        <taxon>Bacillota</taxon>
        <taxon>Bacilli</taxon>
        <taxon>Lactobacillales</taxon>
        <taxon>Lactobacillaceae</taxon>
        <taxon>Lactobacillus</taxon>
    </lineage>
</organism>
<keyword evidence="2" id="KW-0732">Signal</keyword>
<dbReference type="RefSeq" id="WP_220220304.1">
    <property type="nucleotide sequence ID" value="NZ_CP048268.1"/>
</dbReference>
<reference evidence="4 5" key="1">
    <citation type="submission" date="2020-01" db="EMBL/GenBank/DDBJ databases">
        <title>Vast differences in strain-level diversity in the gut microbiota of two closely related honey bee species.</title>
        <authorList>
            <person name="Ellegaard K.M."/>
            <person name="Suenami S."/>
            <person name="Miyazaki R."/>
            <person name="Engel P."/>
        </authorList>
    </citation>
    <scope>NUCLEOTIDE SEQUENCE [LARGE SCALE GENOMIC DNA]</scope>
    <source>
        <strain evidence="4 5">ESL0416</strain>
    </source>
</reference>
<evidence type="ECO:0000256" key="1">
    <source>
        <dbReference type="ARBA" id="ARBA00022737"/>
    </source>
</evidence>
<feature type="domain" description="MucBP" evidence="3">
    <location>
        <begin position="117"/>
        <end position="178"/>
    </location>
</feature>
<protein>
    <submittedName>
        <fullName evidence="4">MucBP domain-containing protein</fullName>
    </submittedName>
</protein>